<sequence>MEDTSQSRLQTAEESYSSMNLSNNNRSVKQRLSVELNDKNDLEIEFEARLDALKEENQQMRDRSTSQEAVLTAKSQQIKALQAGTSAQLEKAIKKSQGLSNGIKAAGVSNAASANDVIALKSKLEVHIDKIHTLEEEVEELNNEKRALDKGNKSLGASVLLQLRELDGMRRDLAASKHDLGIAKSAVLATLKKLSMARRALATVRSRYAIMHMRMREVKKSATQSLGKAKRWIRALEDQNLEAKRSPFRFIIVCLIGKIRAWKLVQVLFAKWSRMRSGTRAVDGPNEQYPLLGN</sequence>
<dbReference type="Proteomes" id="UP000070700">
    <property type="component" value="Unassembled WGS sequence"/>
</dbReference>
<evidence type="ECO:0000313" key="3">
    <source>
        <dbReference type="EMBL" id="KUJ17617.1"/>
    </source>
</evidence>
<evidence type="ECO:0000313" key="4">
    <source>
        <dbReference type="Proteomes" id="UP000070700"/>
    </source>
</evidence>
<organism evidence="3 4">
    <name type="scientific">Mollisia scopiformis</name>
    <name type="common">Conifer needle endophyte fungus</name>
    <name type="synonym">Phialocephala scopiformis</name>
    <dbReference type="NCBI Taxonomy" id="149040"/>
    <lineage>
        <taxon>Eukaryota</taxon>
        <taxon>Fungi</taxon>
        <taxon>Dikarya</taxon>
        <taxon>Ascomycota</taxon>
        <taxon>Pezizomycotina</taxon>
        <taxon>Leotiomycetes</taxon>
        <taxon>Helotiales</taxon>
        <taxon>Mollisiaceae</taxon>
        <taxon>Mollisia</taxon>
    </lineage>
</organism>
<proteinExistence type="predicted"/>
<dbReference type="GeneID" id="28829526"/>
<feature type="coiled-coil region" evidence="1">
    <location>
        <begin position="117"/>
        <end position="154"/>
    </location>
</feature>
<keyword evidence="1" id="KW-0175">Coiled coil</keyword>
<dbReference type="InParanoid" id="A0A194XCY5"/>
<gene>
    <name evidence="3" type="ORF">LY89DRAFT_733456</name>
</gene>
<feature type="coiled-coil region" evidence="1">
    <location>
        <begin position="36"/>
        <end position="70"/>
    </location>
</feature>
<dbReference type="AlphaFoldDB" id="A0A194XCY5"/>
<dbReference type="KEGG" id="psco:LY89DRAFT_733456"/>
<feature type="region of interest" description="Disordered" evidence="2">
    <location>
        <begin position="1"/>
        <end position="26"/>
    </location>
</feature>
<evidence type="ECO:0000256" key="2">
    <source>
        <dbReference type="SAM" id="MobiDB-lite"/>
    </source>
</evidence>
<dbReference type="EMBL" id="KQ947414">
    <property type="protein sequence ID" value="KUJ17617.1"/>
    <property type="molecule type" value="Genomic_DNA"/>
</dbReference>
<reference evidence="3 4" key="1">
    <citation type="submission" date="2015-10" db="EMBL/GenBank/DDBJ databases">
        <title>Full genome of DAOMC 229536 Phialocephala scopiformis, a fungal endophyte of spruce producing the potent anti-insectan compound rugulosin.</title>
        <authorList>
            <consortium name="DOE Joint Genome Institute"/>
            <person name="Walker A.K."/>
            <person name="Frasz S.L."/>
            <person name="Seifert K.A."/>
            <person name="Miller J.D."/>
            <person name="Mondo S.J."/>
            <person name="Labutti K."/>
            <person name="Lipzen A."/>
            <person name="Dockter R."/>
            <person name="Kennedy M."/>
            <person name="Grigoriev I.V."/>
            <person name="Spatafora J.W."/>
        </authorList>
    </citation>
    <scope>NUCLEOTIDE SEQUENCE [LARGE SCALE GENOMIC DNA]</scope>
    <source>
        <strain evidence="3 4">CBS 120377</strain>
    </source>
</reference>
<name>A0A194XCY5_MOLSC</name>
<dbReference type="RefSeq" id="XP_018071972.1">
    <property type="nucleotide sequence ID" value="XM_018219800.1"/>
</dbReference>
<accession>A0A194XCY5</accession>
<evidence type="ECO:0000256" key="1">
    <source>
        <dbReference type="SAM" id="Coils"/>
    </source>
</evidence>
<protein>
    <submittedName>
        <fullName evidence="3">Uncharacterized protein</fullName>
    </submittedName>
</protein>
<keyword evidence="4" id="KW-1185">Reference proteome</keyword>